<reference evidence="3" key="1">
    <citation type="submission" date="2023-07" db="EMBL/GenBank/DDBJ databases">
        <authorList>
            <consortium name="AG Swart"/>
            <person name="Singh M."/>
            <person name="Singh A."/>
            <person name="Seah K."/>
            <person name="Emmerich C."/>
        </authorList>
    </citation>
    <scope>NUCLEOTIDE SEQUENCE</scope>
    <source>
        <strain evidence="3">DP1</strain>
    </source>
</reference>
<accession>A0AAD1UCJ0</accession>
<proteinExistence type="predicted"/>
<gene>
    <name evidence="3" type="ORF">ECRASSUSDP1_LOCUS3927</name>
</gene>
<evidence type="ECO:0000313" key="3">
    <source>
        <dbReference type="EMBL" id="CAI2362603.1"/>
    </source>
</evidence>
<organism evidence="3 4">
    <name type="scientific">Euplotes crassus</name>
    <dbReference type="NCBI Taxonomy" id="5936"/>
    <lineage>
        <taxon>Eukaryota</taxon>
        <taxon>Sar</taxon>
        <taxon>Alveolata</taxon>
        <taxon>Ciliophora</taxon>
        <taxon>Intramacronucleata</taxon>
        <taxon>Spirotrichea</taxon>
        <taxon>Hypotrichia</taxon>
        <taxon>Euplotida</taxon>
        <taxon>Euplotidae</taxon>
        <taxon>Moneuplotes</taxon>
    </lineage>
</organism>
<keyword evidence="4" id="KW-1185">Reference proteome</keyword>
<keyword evidence="1" id="KW-0175">Coiled coil</keyword>
<dbReference type="AlphaFoldDB" id="A0AAD1UCJ0"/>
<sequence length="449" mass="52329">MAKILHRNQETSKSQGKRKGGIAKRYRPKEGKKINSIRFHSITPQNGKGIFKKSFLLSKYSITPPEMAEGNSLATRKEKRSKSTQRTIYDIYLNDSNLQRDTDLGTNGASNFPVYNHKNRVLSPDSVNSSNQPVKKMSKKYQSKVKINKIKNKCLINRNNSSERKIKLLTQENKFSLKHLRTQSKIARAPFTSVNLRMDHITKKSGPLKNEKRKNYQRDSCHSVMRSTSSKARSISKPLIYVSKEIHQVSSLSEEIESLQMLLSESCQENYKLKCEIVKLDNELHQRGIKQELELSNLQMKLKLMEEALNKSNSQIDKLKPLPYLLDKYELKLTEYQNEIDLREIKIQDLEEKKGIKNHQSLDDLEERIQFLIKELERCRNQLEIEAMKEPMDLKQSRIRIDSKIDYLIEKGNEYISSEDDSLSKEIRKQYDKAINCHSKIEMEFSSLI</sequence>
<evidence type="ECO:0000313" key="4">
    <source>
        <dbReference type="Proteomes" id="UP001295684"/>
    </source>
</evidence>
<feature type="region of interest" description="Disordered" evidence="2">
    <location>
        <begin position="109"/>
        <end position="142"/>
    </location>
</feature>
<feature type="coiled-coil region" evidence="1">
    <location>
        <begin position="295"/>
        <end position="382"/>
    </location>
</feature>
<evidence type="ECO:0000256" key="2">
    <source>
        <dbReference type="SAM" id="MobiDB-lite"/>
    </source>
</evidence>
<name>A0AAD1UCJ0_EUPCR</name>
<dbReference type="Proteomes" id="UP001295684">
    <property type="component" value="Unassembled WGS sequence"/>
</dbReference>
<dbReference type="EMBL" id="CAMPGE010003757">
    <property type="protein sequence ID" value="CAI2362603.1"/>
    <property type="molecule type" value="Genomic_DNA"/>
</dbReference>
<feature type="compositionally biased region" description="Basic residues" evidence="2">
    <location>
        <begin position="15"/>
        <end position="27"/>
    </location>
</feature>
<evidence type="ECO:0000256" key="1">
    <source>
        <dbReference type="SAM" id="Coils"/>
    </source>
</evidence>
<comment type="caution">
    <text evidence="3">The sequence shown here is derived from an EMBL/GenBank/DDBJ whole genome shotgun (WGS) entry which is preliminary data.</text>
</comment>
<protein>
    <submittedName>
        <fullName evidence="3">Uncharacterized protein</fullName>
    </submittedName>
</protein>
<feature type="region of interest" description="Disordered" evidence="2">
    <location>
        <begin position="1"/>
        <end position="30"/>
    </location>
</feature>